<feature type="domain" description="Coiled-coil" evidence="2">
    <location>
        <begin position="26"/>
        <end position="82"/>
    </location>
</feature>
<proteinExistence type="predicted"/>
<evidence type="ECO:0000259" key="2">
    <source>
        <dbReference type="Pfam" id="PF15295"/>
    </source>
</evidence>
<gene>
    <name evidence="3" type="ORF">chiPu_0027299</name>
</gene>
<name>A0A401TLC9_CHIPU</name>
<organism evidence="3 4">
    <name type="scientific">Chiloscyllium punctatum</name>
    <name type="common">Brownbanded bambooshark</name>
    <name type="synonym">Hemiscyllium punctatum</name>
    <dbReference type="NCBI Taxonomy" id="137246"/>
    <lineage>
        <taxon>Eukaryota</taxon>
        <taxon>Metazoa</taxon>
        <taxon>Chordata</taxon>
        <taxon>Craniata</taxon>
        <taxon>Vertebrata</taxon>
        <taxon>Chondrichthyes</taxon>
        <taxon>Elasmobranchii</taxon>
        <taxon>Galeomorphii</taxon>
        <taxon>Galeoidea</taxon>
        <taxon>Orectolobiformes</taxon>
        <taxon>Hemiscylliidae</taxon>
        <taxon>Chiloscyllium</taxon>
    </lineage>
</organism>
<dbReference type="AlphaFoldDB" id="A0A401TLC9"/>
<evidence type="ECO:0000313" key="3">
    <source>
        <dbReference type="EMBL" id="GCC43423.1"/>
    </source>
</evidence>
<dbReference type="Pfam" id="PF15295">
    <property type="entry name" value="CCDC50_N"/>
    <property type="match status" value="1"/>
</dbReference>
<reference evidence="3 4" key="1">
    <citation type="journal article" date="2018" name="Nat. Ecol. Evol.">
        <title>Shark genomes provide insights into elasmobranch evolution and the origin of vertebrates.</title>
        <authorList>
            <person name="Hara Y"/>
            <person name="Yamaguchi K"/>
            <person name="Onimaru K"/>
            <person name="Kadota M"/>
            <person name="Koyanagi M"/>
            <person name="Keeley SD"/>
            <person name="Tatsumi K"/>
            <person name="Tanaka K"/>
            <person name="Motone F"/>
            <person name="Kageyama Y"/>
            <person name="Nozu R"/>
            <person name="Adachi N"/>
            <person name="Nishimura O"/>
            <person name="Nakagawa R"/>
            <person name="Tanegashima C"/>
            <person name="Kiyatake I"/>
            <person name="Matsumoto R"/>
            <person name="Murakumo K"/>
            <person name="Nishida K"/>
            <person name="Terakita A"/>
            <person name="Kuratani S"/>
            <person name="Sato K"/>
            <person name="Hyodo S Kuraku.S."/>
        </authorList>
    </citation>
    <scope>NUCLEOTIDE SEQUENCE [LARGE SCALE GENOMIC DNA]</scope>
</reference>
<protein>
    <recommendedName>
        <fullName evidence="2">Coiled-coil domain-containing protein</fullName>
    </recommendedName>
</protein>
<dbReference type="Proteomes" id="UP000287033">
    <property type="component" value="Unassembled WGS sequence"/>
</dbReference>
<keyword evidence="4" id="KW-1185">Reference proteome</keyword>
<dbReference type="OrthoDB" id="9994767at2759"/>
<evidence type="ECO:0000313" key="4">
    <source>
        <dbReference type="Proteomes" id="UP000287033"/>
    </source>
</evidence>
<dbReference type="EMBL" id="BEZZ01100308">
    <property type="protein sequence ID" value="GCC43423.1"/>
    <property type="molecule type" value="Genomic_DNA"/>
</dbReference>
<dbReference type="InterPro" id="IPR039303">
    <property type="entry name" value="CCDC50"/>
</dbReference>
<sequence>MYLCADFKKLSLNFSITPFLSFPLAVCQKFQVLEDQTVAHVLQEQEIQQHLSANKLKSLGVRLNLELARKLQEQEDERSRQLQWKLHKYM</sequence>
<dbReference type="PANTHER" id="PTHR22115">
    <property type="entry name" value="C3ORF6 PROTEIN-RELATED"/>
    <property type="match status" value="1"/>
</dbReference>
<accession>A0A401TLC9</accession>
<dbReference type="PANTHER" id="PTHR22115:SF4">
    <property type="entry name" value="COILED-COIL DOMAIN-CONTAINING PROTEIN"/>
    <property type="match status" value="1"/>
</dbReference>
<comment type="caution">
    <text evidence="3">The sequence shown here is derived from an EMBL/GenBank/DDBJ whole genome shotgun (WGS) entry which is preliminary data.</text>
</comment>
<dbReference type="InterPro" id="IPR029311">
    <property type="entry name" value="CCDC50_N"/>
</dbReference>
<keyword evidence="1" id="KW-0175">Coiled coil</keyword>
<evidence type="ECO:0000256" key="1">
    <source>
        <dbReference type="ARBA" id="ARBA00023054"/>
    </source>
</evidence>